<dbReference type="NCBIfam" id="TIGR01097">
    <property type="entry name" value="PhnE"/>
    <property type="match status" value="1"/>
</dbReference>
<sequence>MSASPMATIDPATRDLAAVLAAYPEVFKQAKLRRRQRTAILLVIAAYLLFAAWFFDITPYRLFGGLGNMGIVIRSMVVWKNVATWDYASLFQGMIETIAMAFLGTLLASLLAFPFTFLAARNIVKPVLPRHAARRFLDLMRGVDQLVWALVFVRAVGLGPLAGVLALIASSIGDLGKVYSESVEDIDQKPIEGVRSTGASRAQELRFGLLPQVLPVLLSQTLYMFEHNVRSATVLGIVGAGGIGLQLSERIRVQYWDQACFIIILIVVTVALIDLFAAFVRHRFIGKPVAARF</sequence>
<dbReference type="Pfam" id="PF00528">
    <property type="entry name" value="BPD_transp_1"/>
    <property type="match status" value="1"/>
</dbReference>
<dbReference type="Gene3D" id="1.10.3720.10">
    <property type="entry name" value="MetI-like"/>
    <property type="match status" value="1"/>
</dbReference>
<evidence type="ECO:0000256" key="4">
    <source>
        <dbReference type="ARBA" id="ARBA00022989"/>
    </source>
</evidence>
<dbReference type="EMBL" id="FYEH01000018">
    <property type="protein sequence ID" value="SNB78218.1"/>
    <property type="molecule type" value="Genomic_DNA"/>
</dbReference>
<dbReference type="PANTHER" id="PTHR30043">
    <property type="entry name" value="PHOSPHONATES TRANSPORT SYSTEM PERMEASE PROTEIN"/>
    <property type="match status" value="1"/>
</dbReference>
<dbReference type="GO" id="GO:0005886">
    <property type="term" value="C:plasma membrane"/>
    <property type="evidence" value="ECO:0007669"/>
    <property type="project" value="UniProtKB-SubCell"/>
</dbReference>
<evidence type="ECO:0000256" key="3">
    <source>
        <dbReference type="ARBA" id="ARBA00022692"/>
    </source>
</evidence>
<comment type="similarity">
    <text evidence="6">Belongs to the binding-protein-dependent transport system permease family.</text>
</comment>
<organism evidence="8 9">
    <name type="scientific">Arboricoccus pini</name>
    <dbReference type="NCBI Taxonomy" id="1963835"/>
    <lineage>
        <taxon>Bacteria</taxon>
        <taxon>Pseudomonadati</taxon>
        <taxon>Pseudomonadota</taxon>
        <taxon>Alphaproteobacteria</taxon>
        <taxon>Geminicoccales</taxon>
        <taxon>Geminicoccaceae</taxon>
        <taxon>Arboricoccus</taxon>
    </lineage>
</organism>
<dbReference type="InterPro" id="IPR035906">
    <property type="entry name" value="MetI-like_sf"/>
</dbReference>
<evidence type="ECO:0000259" key="7">
    <source>
        <dbReference type="PROSITE" id="PS50928"/>
    </source>
</evidence>
<evidence type="ECO:0000256" key="1">
    <source>
        <dbReference type="ARBA" id="ARBA00004651"/>
    </source>
</evidence>
<keyword evidence="2 6" id="KW-0813">Transport</keyword>
<dbReference type="Proteomes" id="UP000197065">
    <property type="component" value="Unassembled WGS sequence"/>
</dbReference>
<protein>
    <submittedName>
        <fullName evidence="8">Phosphonate transport system permease protein</fullName>
    </submittedName>
</protein>
<keyword evidence="5 6" id="KW-0472">Membrane</keyword>
<dbReference type="RefSeq" id="WP_207762164.1">
    <property type="nucleotide sequence ID" value="NZ_FYEH01000018.1"/>
</dbReference>
<feature type="transmembrane region" description="Helical" evidence="6">
    <location>
        <begin position="145"/>
        <end position="169"/>
    </location>
</feature>
<feature type="transmembrane region" description="Helical" evidence="6">
    <location>
        <begin position="229"/>
        <end position="247"/>
    </location>
</feature>
<keyword evidence="4 6" id="KW-1133">Transmembrane helix</keyword>
<proteinExistence type="inferred from homology"/>
<name>A0A212RZA8_9PROT</name>
<dbReference type="InterPro" id="IPR005769">
    <property type="entry name" value="PhnE/PtxC"/>
</dbReference>
<dbReference type="InterPro" id="IPR000515">
    <property type="entry name" value="MetI-like"/>
</dbReference>
<evidence type="ECO:0000256" key="5">
    <source>
        <dbReference type="ARBA" id="ARBA00023136"/>
    </source>
</evidence>
<gene>
    <name evidence="8" type="ORF">SAMN07250955_11818</name>
</gene>
<dbReference type="CDD" id="cd06261">
    <property type="entry name" value="TM_PBP2"/>
    <property type="match status" value="1"/>
</dbReference>
<feature type="transmembrane region" description="Helical" evidence="6">
    <location>
        <begin position="259"/>
        <end position="280"/>
    </location>
</feature>
<feature type="transmembrane region" description="Helical" evidence="6">
    <location>
        <begin position="98"/>
        <end position="124"/>
    </location>
</feature>
<dbReference type="PROSITE" id="PS50928">
    <property type="entry name" value="ABC_TM1"/>
    <property type="match status" value="1"/>
</dbReference>
<evidence type="ECO:0000313" key="9">
    <source>
        <dbReference type="Proteomes" id="UP000197065"/>
    </source>
</evidence>
<dbReference type="SUPFAM" id="SSF161098">
    <property type="entry name" value="MetI-like"/>
    <property type="match status" value="1"/>
</dbReference>
<comment type="subcellular location">
    <subcellularLocation>
        <location evidence="1 6">Cell membrane</location>
        <topology evidence="1 6">Multi-pass membrane protein</topology>
    </subcellularLocation>
</comment>
<dbReference type="AlphaFoldDB" id="A0A212RZA8"/>
<feature type="domain" description="ABC transmembrane type-1" evidence="7">
    <location>
        <begin position="94"/>
        <end position="277"/>
    </location>
</feature>
<evidence type="ECO:0000313" key="8">
    <source>
        <dbReference type="EMBL" id="SNB78218.1"/>
    </source>
</evidence>
<evidence type="ECO:0000256" key="2">
    <source>
        <dbReference type="ARBA" id="ARBA00022448"/>
    </source>
</evidence>
<evidence type="ECO:0000256" key="6">
    <source>
        <dbReference type="RuleBase" id="RU363032"/>
    </source>
</evidence>
<dbReference type="GO" id="GO:0015416">
    <property type="term" value="F:ABC-type phosphonate transporter activity"/>
    <property type="evidence" value="ECO:0007669"/>
    <property type="project" value="InterPro"/>
</dbReference>
<reference evidence="8 9" key="1">
    <citation type="submission" date="2017-06" db="EMBL/GenBank/DDBJ databases">
        <authorList>
            <person name="Kim H.J."/>
            <person name="Triplett B.A."/>
        </authorList>
    </citation>
    <scope>NUCLEOTIDE SEQUENCE [LARGE SCALE GENOMIC DNA]</scope>
    <source>
        <strain evidence="8 9">B29T1</strain>
    </source>
</reference>
<feature type="transmembrane region" description="Helical" evidence="6">
    <location>
        <begin position="38"/>
        <end position="55"/>
    </location>
</feature>
<dbReference type="PANTHER" id="PTHR30043:SF9">
    <property type="entry name" value="PHOSPHONATES TRANSPORT SYSTEM PERMEASE PROTEIN"/>
    <property type="match status" value="1"/>
</dbReference>
<keyword evidence="3 6" id="KW-0812">Transmembrane</keyword>
<keyword evidence="9" id="KW-1185">Reference proteome</keyword>
<accession>A0A212RZA8</accession>